<dbReference type="FunCoup" id="F1A1L4">
    <property type="interactions" value="937"/>
</dbReference>
<dbReference type="GeneID" id="10504875"/>
<evidence type="ECO:0000313" key="2">
    <source>
        <dbReference type="EMBL" id="EGC29919.1"/>
    </source>
</evidence>
<reference evidence="3" key="1">
    <citation type="journal article" date="2011" name="Genome Biol.">
        <title>Comparative genomics of the social amoebae Dictyostelium discoideum and Dictyostelium purpureum.</title>
        <authorList>
            <consortium name="US DOE Joint Genome Institute (JGI-PGF)"/>
            <person name="Sucgang R."/>
            <person name="Kuo A."/>
            <person name="Tian X."/>
            <person name="Salerno W."/>
            <person name="Parikh A."/>
            <person name="Feasley C.L."/>
            <person name="Dalin E."/>
            <person name="Tu H."/>
            <person name="Huang E."/>
            <person name="Barry K."/>
            <person name="Lindquist E."/>
            <person name="Shapiro H."/>
            <person name="Bruce D."/>
            <person name="Schmutz J."/>
            <person name="Salamov A."/>
            <person name="Fey P."/>
            <person name="Gaudet P."/>
            <person name="Anjard C."/>
            <person name="Babu M.M."/>
            <person name="Basu S."/>
            <person name="Bushmanova Y."/>
            <person name="van der Wel H."/>
            <person name="Katoh-Kurasawa M."/>
            <person name="Dinh C."/>
            <person name="Coutinho P.M."/>
            <person name="Saito T."/>
            <person name="Elias M."/>
            <person name="Schaap P."/>
            <person name="Kay R.R."/>
            <person name="Henrissat B."/>
            <person name="Eichinger L."/>
            <person name="Rivero F."/>
            <person name="Putnam N.H."/>
            <person name="West C.M."/>
            <person name="Loomis W.F."/>
            <person name="Chisholm R.L."/>
            <person name="Shaulsky G."/>
            <person name="Strassmann J.E."/>
            <person name="Queller D.C."/>
            <person name="Kuspa A."/>
            <person name="Grigoriev I.V."/>
        </authorList>
    </citation>
    <scope>NUCLEOTIDE SEQUENCE [LARGE SCALE GENOMIC DNA]</scope>
    <source>
        <strain evidence="3">QSDP1</strain>
    </source>
</reference>
<name>F1A1L4_DICPU</name>
<keyword evidence="1" id="KW-0812">Transmembrane</keyword>
<dbReference type="Proteomes" id="UP000001064">
    <property type="component" value="Unassembled WGS sequence"/>
</dbReference>
<dbReference type="KEGG" id="dpp:DICPUDRAFT_84105"/>
<accession>F1A1L4</accession>
<organism evidence="2 3">
    <name type="scientific">Dictyostelium purpureum</name>
    <name type="common">Slime mold</name>
    <dbReference type="NCBI Taxonomy" id="5786"/>
    <lineage>
        <taxon>Eukaryota</taxon>
        <taxon>Amoebozoa</taxon>
        <taxon>Evosea</taxon>
        <taxon>Eumycetozoa</taxon>
        <taxon>Dictyostelia</taxon>
        <taxon>Dictyosteliales</taxon>
        <taxon>Dictyosteliaceae</taxon>
        <taxon>Dictyostelium</taxon>
    </lineage>
</organism>
<feature type="transmembrane region" description="Helical" evidence="1">
    <location>
        <begin position="127"/>
        <end position="151"/>
    </location>
</feature>
<keyword evidence="1" id="KW-0472">Membrane</keyword>
<dbReference type="EMBL" id="GL871377">
    <property type="protein sequence ID" value="EGC29919.1"/>
    <property type="molecule type" value="Genomic_DNA"/>
</dbReference>
<evidence type="ECO:0000313" key="3">
    <source>
        <dbReference type="Proteomes" id="UP000001064"/>
    </source>
</evidence>
<protein>
    <recommendedName>
        <fullName evidence="4">Transmembrane protein</fullName>
    </recommendedName>
</protein>
<dbReference type="OrthoDB" id="10671757at2759"/>
<dbReference type="InParanoid" id="F1A1L4"/>
<sequence>MNEKSCHFYFLISVLVLIISFINTNSDSEYLLNVKTYNYTVTKNKDVEDPPILFQKTEYLFTDEYIDIETLTYNHSVQLHLKTNNKNNHSLSETQNEITFFNTTKTNQYHRIYYNNNSPLYKFYKNFFTIFKAYIILTFLLFIVGVVFHFVNVTDYKNEKRRKVAQSIVKFVLIIILLTMIGFSIYIIMGSKDYLKKAIREQMKQSNILKIICVDDMDENYIGICQDGNGEVAKKLRVHHIDYLKNYNFFILEKYEIKNTPFYYKSWLFGGLTLLIAIFVSFLFGLSNSKIKKKIINHPDDKL</sequence>
<feature type="transmembrane region" description="Helical" evidence="1">
    <location>
        <begin position="7"/>
        <end position="24"/>
    </location>
</feature>
<proteinExistence type="predicted"/>
<dbReference type="AlphaFoldDB" id="F1A1L4"/>
<gene>
    <name evidence="2" type="ORF">DICPUDRAFT_84105</name>
</gene>
<keyword evidence="1" id="KW-1133">Transmembrane helix</keyword>
<dbReference type="eggNOG" id="ENOG502RINQ">
    <property type="taxonomic scope" value="Eukaryota"/>
</dbReference>
<feature type="transmembrane region" description="Helical" evidence="1">
    <location>
        <begin position="171"/>
        <end position="189"/>
    </location>
</feature>
<evidence type="ECO:0008006" key="4">
    <source>
        <dbReference type="Google" id="ProtNLM"/>
    </source>
</evidence>
<feature type="transmembrane region" description="Helical" evidence="1">
    <location>
        <begin position="267"/>
        <end position="286"/>
    </location>
</feature>
<keyword evidence="3" id="KW-1185">Reference proteome</keyword>
<dbReference type="VEuPathDB" id="AmoebaDB:DICPUDRAFT_84105"/>
<dbReference type="OMA" id="KLLICHF"/>
<dbReference type="RefSeq" id="XP_003293560.1">
    <property type="nucleotide sequence ID" value="XM_003293512.1"/>
</dbReference>
<evidence type="ECO:0000256" key="1">
    <source>
        <dbReference type="SAM" id="Phobius"/>
    </source>
</evidence>